<dbReference type="SUPFAM" id="SSF55729">
    <property type="entry name" value="Acyl-CoA N-acyltransferases (Nat)"/>
    <property type="match status" value="1"/>
</dbReference>
<sequence>MLQFPEPVKQYWQQLFCAGETLFQDEHFLLSVNPALREERRLMVLTLADGRVLATTTPAMAEVLHLARRRPTSMAGLRERLEAVGGALHGADHLFYYDRAAQAELTANPADAVRRLSGADEPAFRAFEGRASEQDRDDASVALEHWIACGAFVNDHLVCVASLYPWGDAPMGDMGVLTLAEFRGLGHARRVVRAISGAALEQGYEPQYRCQLDNLPSVALAKSAGLSRFGSWDVISPDSPV</sequence>
<dbReference type="Gene3D" id="3.40.630.30">
    <property type="match status" value="1"/>
</dbReference>
<protein>
    <submittedName>
        <fullName evidence="2">GNAT family N-acetyltransferase</fullName>
    </submittedName>
</protein>
<dbReference type="InterPro" id="IPR016181">
    <property type="entry name" value="Acyl_CoA_acyltransferase"/>
</dbReference>
<dbReference type="InterPro" id="IPR000182">
    <property type="entry name" value="GNAT_dom"/>
</dbReference>
<evidence type="ECO:0000259" key="1">
    <source>
        <dbReference type="PROSITE" id="PS51186"/>
    </source>
</evidence>
<reference evidence="2" key="1">
    <citation type="submission" date="2022-09" db="EMBL/GenBank/DDBJ databases">
        <title>Tahibacter sp. nov., isolated from a fresh water.</title>
        <authorList>
            <person name="Baek J.H."/>
            <person name="Lee J.K."/>
            <person name="Kim J.M."/>
            <person name="Jeon C.O."/>
        </authorList>
    </citation>
    <scope>NUCLEOTIDE SEQUENCE</scope>
    <source>
        <strain evidence="2">W38</strain>
    </source>
</reference>
<evidence type="ECO:0000313" key="3">
    <source>
        <dbReference type="Proteomes" id="UP001064632"/>
    </source>
</evidence>
<dbReference type="RefSeq" id="WP_261693213.1">
    <property type="nucleotide sequence ID" value="NZ_CP104694.1"/>
</dbReference>
<name>A0ABY6B886_9GAMM</name>
<dbReference type="EMBL" id="CP104694">
    <property type="protein sequence ID" value="UXI66229.1"/>
    <property type="molecule type" value="Genomic_DNA"/>
</dbReference>
<organism evidence="2 3">
    <name type="scientific">Tahibacter amnicola</name>
    <dbReference type="NCBI Taxonomy" id="2976241"/>
    <lineage>
        <taxon>Bacteria</taxon>
        <taxon>Pseudomonadati</taxon>
        <taxon>Pseudomonadota</taxon>
        <taxon>Gammaproteobacteria</taxon>
        <taxon>Lysobacterales</taxon>
        <taxon>Rhodanobacteraceae</taxon>
        <taxon>Tahibacter</taxon>
    </lineage>
</organism>
<proteinExistence type="predicted"/>
<accession>A0ABY6B886</accession>
<evidence type="ECO:0000313" key="2">
    <source>
        <dbReference type="EMBL" id="UXI66229.1"/>
    </source>
</evidence>
<dbReference type="PROSITE" id="PS51186">
    <property type="entry name" value="GNAT"/>
    <property type="match status" value="1"/>
</dbReference>
<keyword evidence="3" id="KW-1185">Reference proteome</keyword>
<feature type="domain" description="N-acetyltransferase" evidence="1">
    <location>
        <begin position="111"/>
        <end position="241"/>
    </location>
</feature>
<dbReference type="Pfam" id="PF00583">
    <property type="entry name" value="Acetyltransf_1"/>
    <property type="match status" value="1"/>
</dbReference>
<gene>
    <name evidence="2" type="ORF">N4264_15890</name>
</gene>
<dbReference type="Proteomes" id="UP001064632">
    <property type="component" value="Chromosome"/>
</dbReference>